<proteinExistence type="inferred from homology"/>
<evidence type="ECO:0000256" key="9">
    <source>
        <dbReference type="SAM" id="MobiDB-lite"/>
    </source>
</evidence>
<dbReference type="EC" id="2.1.1.171" evidence="3 8"/>
<dbReference type="GO" id="GO:0003676">
    <property type="term" value="F:nucleic acid binding"/>
    <property type="evidence" value="ECO:0007669"/>
    <property type="project" value="InterPro"/>
</dbReference>
<dbReference type="AlphaFoldDB" id="A0A165S7Z0"/>
<evidence type="ECO:0000313" key="13">
    <source>
        <dbReference type="Proteomes" id="UP000241986"/>
    </source>
</evidence>
<keyword evidence="8" id="KW-0949">S-adenosyl-L-methionine</keyword>
<dbReference type="STRING" id="654.AMS64_21515"/>
<keyword evidence="8" id="KW-0698">rRNA processing</keyword>
<evidence type="ECO:0000256" key="2">
    <source>
        <dbReference type="ARBA" id="ARBA00005269"/>
    </source>
</evidence>
<dbReference type="GO" id="GO:0052913">
    <property type="term" value="F:16S rRNA (guanine(966)-N(2))-methyltransferase activity"/>
    <property type="evidence" value="ECO:0007669"/>
    <property type="project" value="UniProtKB-EC"/>
</dbReference>
<evidence type="ECO:0000256" key="8">
    <source>
        <dbReference type="PIRNR" id="PIRNR004553"/>
    </source>
</evidence>
<dbReference type="Proteomes" id="UP000076809">
    <property type="component" value="Chromosome"/>
</dbReference>
<dbReference type="InterPro" id="IPR029063">
    <property type="entry name" value="SAM-dependent_MTases_sf"/>
</dbReference>
<dbReference type="CDD" id="cd02440">
    <property type="entry name" value="AdoMet_MTases"/>
    <property type="match status" value="1"/>
</dbReference>
<organism evidence="11 13">
    <name type="scientific">Aeromonas veronii</name>
    <dbReference type="NCBI Taxonomy" id="654"/>
    <lineage>
        <taxon>Bacteria</taxon>
        <taxon>Pseudomonadati</taxon>
        <taxon>Pseudomonadota</taxon>
        <taxon>Gammaproteobacteria</taxon>
        <taxon>Aeromonadales</taxon>
        <taxon>Aeromonadaceae</taxon>
        <taxon>Aeromonas</taxon>
    </lineage>
</organism>
<dbReference type="Gene3D" id="3.40.50.150">
    <property type="entry name" value="Vaccinia Virus protein VP39"/>
    <property type="match status" value="1"/>
</dbReference>
<gene>
    <name evidence="11" type="primary">rsmD</name>
    <name evidence="11" type="ORF">DAA48_00965</name>
    <name evidence="10" type="ORF">WM43_10760</name>
</gene>
<dbReference type="NCBIfam" id="TIGR00095">
    <property type="entry name" value="16S rRNA (guanine(966)-N(2))-methyltransferase RsmD"/>
    <property type="match status" value="1"/>
</dbReference>
<dbReference type="PIRSF" id="PIRSF004553">
    <property type="entry name" value="CHP00095"/>
    <property type="match status" value="1"/>
</dbReference>
<evidence type="ECO:0000313" key="11">
    <source>
        <dbReference type="EMBL" id="PTH83017.1"/>
    </source>
</evidence>
<name>A0A165S7Z0_AERVE</name>
<evidence type="ECO:0000256" key="7">
    <source>
        <dbReference type="ARBA" id="ARBA00048326"/>
    </source>
</evidence>
<protein>
    <recommendedName>
        <fullName evidence="4 8">Ribosomal RNA small subunit methyltransferase D</fullName>
        <ecNumber evidence="3 8">2.1.1.171</ecNumber>
    </recommendedName>
</protein>
<dbReference type="RefSeq" id="WP_042081417.1">
    <property type="nucleotide sequence ID" value="NZ_AP022281.1"/>
</dbReference>
<keyword evidence="6 8" id="KW-0808">Transferase</keyword>
<dbReference type="PANTHER" id="PTHR43542:SF1">
    <property type="entry name" value="METHYLTRANSFERASE"/>
    <property type="match status" value="1"/>
</dbReference>
<evidence type="ECO:0000256" key="3">
    <source>
        <dbReference type="ARBA" id="ARBA00012141"/>
    </source>
</evidence>
<feature type="region of interest" description="Disordered" evidence="9">
    <location>
        <begin position="1"/>
        <end position="21"/>
    </location>
</feature>
<dbReference type="SUPFAM" id="SSF53335">
    <property type="entry name" value="S-adenosyl-L-methionine-dependent methyltransferases"/>
    <property type="match status" value="1"/>
</dbReference>
<evidence type="ECO:0000256" key="5">
    <source>
        <dbReference type="ARBA" id="ARBA00022603"/>
    </source>
</evidence>
<dbReference type="InterPro" id="IPR002052">
    <property type="entry name" value="DNA_methylase_N6_adenine_CS"/>
</dbReference>
<dbReference type="PROSITE" id="PS00092">
    <property type="entry name" value="N6_MTASE"/>
    <property type="match status" value="1"/>
</dbReference>
<evidence type="ECO:0000256" key="6">
    <source>
        <dbReference type="ARBA" id="ARBA00022679"/>
    </source>
</evidence>
<accession>A0A165S7Z0</accession>
<dbReference type="EMBL" id="CP014774">
    <property type="protein sequence ID" value="ANB53107.1"/>
    <property type="molecule type" value="Genomic_DNA"/>
</dbReference>
<sequence>MPRVKSSRSNPSKSPAPQGKSGFVRIISGQWRGRKLPVKDVEGLRPTTDRVKETIFNWLAPHIRGTRCLDLFAGSGGLGLEALSRYAEQVTLIEMDKGAADQIKKNLTALGSSQGQVIQSDAVSWLQGPATPFDLVFLDPPFRRELLPQVCELLEQRGWLAPDALIYLEREKEMADLALPASWQLLKDKQAGQVCYQLYLREVNNEAGL</sequence>
<dbReference type="InterPro" id="IPR004398">
    <property type="entry name" value="RNA_MeTrfase_RsmD"/>
</dbReference>
<comment type="similarity">
    <text evidence="2 8">Belongs to the methyltransferase superfamily. RsmD family.</text>
</comment>
<evidence type="ECO:0000313" key="12">
    <source>
        <dbReference type="Proteomes" id="UP000076809"/>
    </source>
</evidence>
<evidence type="ECO:0000256" key="1">
    <source>
        <dbReference type="ARBA" id="ARBA00002649"/>
    </source>
</evidence>
<comment type="function">
    <text evidence="1 8">Specifically methylates the guanine in position 966 of 16S rRNA in the assembled 30S particle.</text>
</comment>
<reference evidence="10 12" key="1">
    <citation type="journal article" date="2016" name="J. Clin. Microbiol.">
        <title>Detection and Whole-Genome Sequencing of Carbapenemase-Producing Aeromonas hydrophila Isolates from Routine Perirectal Surveillance Culture.</title>
        <authorList>
            <person name="Hughes H.Y."/>
            <person name="Conlan S.P."/>
            <person name="Lau A.F."/>
            <person name="Dekker J.P."/>
            <person name="Michelin A.V."/>
            <person name="Youn J.H."/>
            <person name="Henderson D.K."/>
            <person name="Frank K.M."/>
            <person name="Segre J.A."/>
            <person name="Palmore T.N."/>
        </authorList>
    </citation>
    <scope>NUCLEOTIDE SEQUENCE [LARGE SCALE GENOMIC DNA]</scope>
    <source>
        <strain evidence="10 12">AVNIH1</strain>
    </source>
</reference>
<evidence type="ECO:0000256" key="4">
    <source>
        <dbReference type="ARBA" id="ARBA00013682"/>
    </source>
</evidence>
<dbReference type="Pfam" id="PF03602">
    <property type="entry name" value="Cons_hypoth95"/>
    <property type="match status" value="1"/>
</dbReference>
<evidence type="ECO:0000313" key="10">
    <source>
        <dbReference type="EMBL" id="ANB53107.1"/>
    </source>
</evidence>
<dbReference type="PANTHER" id="PTHR43542">
    <property type="entry name" value="METHYLTRANSFERASE"/>
    <property type="match status" value="1"/>
</dbReference>
<dbReference type="Proteomes" id="UP000241986">
    <property type="component" value="Unassembled WGS sequence"/>
</dbReference>
<dbReference type="EMBL" id="PZKL01000003">
    <property type="protein sequence ID" value="PTH83017.1"/>
    <property type="molecule type" value="Genomic_DNA"/>
</dbReference>
<keyword evidence="5 8" id="KW-0489">Methyltransferase</keyword>
<comment type="catalytic activity">
    <reaction evidence="7 8">
        <text>guanosine(966) in 16S rRNA + S-adenosyl-L-methionine = N(2)-methylguanosine(966) in 16S rRNA + S-adenosyl-L-homocysteine + H(+)</text>
        <dbReference type="Rhea" id="RHEA:23548"/>
        <dbReference type="Rhea" id="RHEA-COMP:10211"/>
        <dbReference type="Rhea" id="RHEA-COMP:10212"/>
        <dbReference type="ChEBI" id="CHEBI:15378"/>
        <dbReference type="ChEBI" id="CHEBI:57856"/>
        <dbReference type="ChEBI" id="CHEBI:59789"/>
        <dbReference type="ChEBI" id="CHEBI:74269"/>
        <dbReference type="ChEBI" id="CHEBI:74481"/>
        <dbReference type="EC" id="2.1.1.171"/>
    </reaction>
</comment>
<reference evidence="11 13" key="2">
    <citation type="submission" date="2018-03" db="EMBL/GenBank/DDBJ databases">
        <title>Aeromonas veronii whole genome sequencing and analysis.</title>
        <authorList>
            <person name="Xie H."/>
            <person name="Liu T."/>
            <person name="Wang K."/>
        </authorList>
    </citation>
    <scope>NUCLEOTIDE SEQUENCE [LARGE SCALE GENOMIC DNA]</scope>
    <source>
        <strain evidence="11 13">XH.VA.1</strain>
    </source>
</reference>